<dbReference type="VEuPathDB" id="VectorBase:ISCI024358"/>
<dbReference type="AlphaFoldDB" id="B7PLL1"/>
<dbReference type="EMBL" id="ABJB010517266">
    <property type="status" value="NOT_ANNOTATED_CDS"/>
    <property type="molecule type" value="Genomic_DNA"/>
</dbReference>
<keyword evidence="3" id="KW-1185">Reference proteome</keyword>
<dbReference type="InParanoid" id="B7PLL1"/>
<dbReference type="PaxDb" id="6945-B7PLL1"/>
<dbReference type="EMBL" id="DS741032">
    <property type="protein sequence ID" value="EEC07483.1"/>
    <property type="molecule type" value="Genomic_DNA"/>
</dbReference>
<proteinExistence type="predicted"/>
<sequence>MRRLAVHPCALGSVCCHFGFVEGLRYFLKNVSRVQNTLEFIVNVNGLPLTKSTTDQFWPNLCCLRNCGKLDPFPVGVFYGQCKALDANIFLEPFVAELKEALEQGALIEGKVVNVEISAIVCDAPAKSYNMSIKGTYRLL</sequence>
<dbReference type="HOGENOM" id="CLU_004416_3_2_1"/>
<organism>
    <name type="scientific">Ixodes scapularis</name>
    <name type="common">Black-legged tick</name>
    <name type="synonym">Deer tick</name>
    <dbReference type="NCBI Taxonomy" id="6945"/>
    <lineage>
        <taxon>Eukaryota</taxon>
        <taxon>Metazoa</taxon>
        <taxon>Ecdysozoa</taxon>
        <taxon>Arthropoda</taxon>
        <taxon>Chelicerata</taxon>
        <taxon>Arachnida</taxon>
        <taxon>Acari</taxon>
        <taxon>Parasitiformes</taxon>
        <taxon>Ixodida</taxon>
        <taxon>Ixodoidea</taxon>
        <taxon>Ixodidae</taxon>
        <taxon>Ixodinae</taxon>
        <taxon>Ixodes</taxon>
    </lineage>
</organism>
<evidence type="ECO:0000313" key="1">
    <source>
        <dbReference type="EMBL" id="EEC07483.1"/>
    </source>
</evidence>
<evidence type="ECO:0000313" key="2">
    <source>
        <dbReference type="EnsemblMetazoa" id="ISCW024358-PA"/>
    </source>
</evidence>
<accession>B7PLL1</accession>
<dbReference type="PANTHER" id="PTHR33053:SF24">
    <property type="entry name" value="TRANSPOSASE DOMAIN-CONTAINING PROTEIN"/>
    <property type="match status" value="1"/>
</dbReference>
<evidence type="ECO:0000313" key="3">
    <source>
        <dbReference type="Proteomes" id="UP000001555"/>
    </source>
</evidence>
<name>B7PLL1_IXOSC</name>
<gene>
    <name evidence="1" type="ORF">IscW_ISCW024358</name>
</gene>
<reference evidence="1 3" key="1">
    <citation type="submission" date="2008-03" db="EMBL/GenBank/DDBJ databases">
        <title>Annotation of Ixodes scapularis.</title>
        <authorList>
            <consortium name="Ixodes scapularis Genome Project Consortium"/>
            <person name="Caler E."/>
            <person name="Hannick L.I."/>
            <person name="Bidwell S."/>
            <person name="Joardar V."/>
            <person name="Thiagarajan M."/>
            <person name="Amedeo P."/>
            <person name="Galinsky K.J."/>
            <person name="Schobel S."/>
            <person name="Inman J."/>
            <person name="Hostetler J."/>
            <person name="Miller J."/>
            <person name="Hammond M."/>
            <person name="Megy K."/>
            <person name="Lawson D."/>
            <person name="Kodira C."/>
            <person name="Sutton G."/>
            <person name="Meyer J."/>
            <person name="Hill C.A."/>
            <person name="Birren B."/>
            <person name="Nene V."/>
            <person name="Collins F."/>
            <person name="Alarcon-Chaidez F."/>
            <person name="Wikel S."/>
            <person name="Strausberg R."/>
        </authorList>
    </citation>
    <scope>NUCLEOTIDE SEQUENCE [LARGE SCALE GENOMIC DNA]</scope>
    <source>
        <strain evidence="3">Wikel</strain>
        <strain evidence="1">Wikel colony</strain>
    </source>
</reference>
<dbReference type="EnsemblMetazoa" id="ISCW024358-RA">
    <property type="protein sequence ID" value="ISCW024358-PA"/>
    <property type="gene ID" value="ISCW024358"/>
</dbReference>
<reference evidence="2" key="2">
    <citation type="submission" date="2020-05" db="UniProtKB">
        <authorList>
            <consortium name="EnsemblMetazoa"/>
        </authorList>
    </citation>
    <scope>IDENTIFICATION</scope>
    <source>
        <strain evidence="2">wikel</strain>
    </source>
</reference>
<protein>
    <submittedName>
        <fullName evidence="1 2">Uncharacterized protein</fullName>
    </submittedName>
</protein>
<dbReference type="Proteomes" id="UP000001555">
    <property type="component" value="Unassembled WGS sequence"/>
</dbReference>
<dbReference type="VEuPathDB" id="VectorBase:ISCW024358"/>
<dbReference type="PANTHER" id="PTHR33053">
    <property type="entry name" value="PROTEIN, PUTATIVE-RELATED"/>
    <property type="match status" value="1"/>
</dbReference>